<comment type="caution">
    <text evidence="2">The sequence shown here is derived from an EMBL/GenBank/DDBJ whole genome shotgun (WGS) entry which is preliminary data.</text>
</comment>
<feature type="region of interest" description="Disordered" evidence="1">
    <location>
        <begin position="69"/>
        <end position="104"/>
    </location>
</feature>
<gene>
    <name evidence="2" type="ORF">TGRH88_006330</name>
</gene>
<feature type="region of interest" description="Disordered" evidence="1">
    <location>
        <begin position="135"/>
        <end position="169"/>
    </location>
</feature>
<dbReference type="EMBL" id="JAAUHK010000188">
    <property type="protein sequence ID" value="KAF4645242.1"/>
    <property type="molecule type" value="Genomic_DNA"/>
</dbReference>
<dbReference type="Proteomes" id="UP000557509">
    <property type="component" value="Unassembled WGS sequence"/>
</dbReference>
<dbReference type="AlphaFoldDB" id="A0A7J6KEN9"/>
<name>A0A7J6KEN9_TOXGO</name>
<accession>A0A7J6KEN9</accession>
<evidence type="ECO:0000256" key="1">
    <source>
        <dbReference type="SAM" id="MobiDB-lite"/>
    </source>
</evidence>
<proteinExistence type="predicted"/>
<protein>
    <submittedName>
        <fullName evidence="2">Uncharacterized protein</fullName>
    </submittedName>
</protein>
<sequence length="169" mass="19764">MHSETFLKKQLSSLCLPLHPFFLRLFHPRFRLGFLLLVPLLHARKRRRSELPLSGDRFSNESFVVKGAKTAAAQANEEQKEEEEEVEEEKRERREGAHALSPTSACKSFVKNRRVRFHVFETRLEESRVTLGSWRNFPRGLTSQRKASEKKKSPERPRARKTHVGVFLQ</sequence>
<feature type="compositionally biased region" description="Basic and acidic residues" evidence="1">
    <location>
        <begin position="146"/>
        <end position="157"/>
    </location>
</feature>
<reference evidence="2 3" key="1">
    <citation type="submission" date="2020-03" db="EMBL/GenBank/DDBJ databases">
        <title>Genome sequence of Toxoplasma gondii RH-88 strain.</title>
        <authorList>
            <person name="Lorenzi H.A."/>
            <person name="Venepally P."/>
            <person name="Rozenberg A."/>
            <person name="Sibley D."/>
        </authorList>
    </citation>
    <scope>NUCLEOTIDE SEQUENCE [LARGE SCALE GENOMIC DNA]</scope>
    <source>
        <strain evidence="2 3">RH-88</strain>
    </source>
</reference>
<feature type="compositionally biased region" description="Basic and acidic residues" evidence="1">
    <location>
        <begin position="88"/>
        <end position="97"/>
    </location>
</feature>
<evidence type="ECO:0000313" key="3">
    <source>
        <dbReference type="Proteomes" id="UP000557509"/>
    </source>
</evidence>
<evidence type="ECO:0000313" key="2">
    <source>
        <dbReference type="EMBL" id="KAF4645242.1"/>
    </source>
</evidence>
<keyword evidence="3" id="KW-1185">Reference proteome</keyword>
<organism evidence="2 3">
    <name type="scientific">Toxoplasma gondii</name>
    <dbReference type="NCBI Taxonomy" id="5811"/>
    <lineage>
        <taxon>Eukaryota</taxon>
        <taxon>Sar</taxon>
        <taxon>Alveolata</taxon>
        <taxon>Apicomplexa</taxon>
        <taxon>Conoidasida</taxon>
        <taxon>Coccidia</taxon>
        <taxon>Eucoccidiorida</taxon>
        <taxon>Eimeriorina</taxon>
        <taxon>Sarcocystidae</taxon>
        <taxon>Toxoplasma</taxon>
    </lineage>
</organism>